<dbReference type="FunFam" id="2.40.10.10:FF:000002">
    <property type="entry name" value="Transmembrane protease serine"/>
    <property type="match status" value="1"/>
</dbReference>
<feature type="domain" description="Peptidase S1" evidence="3">
    <location>
        <begin position="1"/>
        <end position="92"/>
    </location>
</feature>
<gene>
    <name evidence="4" type="primary">KLKB1_1</name>
    <name evidence="4" type="ORF">E2C01_100006</name>
</gene>
<comment type="similarity">
    <text evidence="2">Belongs to the peptidase S1 family. CLIP subfamily.</text>
</comment>
<reference evidence="4 5" key="1">
    <citation type="submission" date="2019-05" db="EMBL/GenBank/DDBJ databases">
        <title>Another draft genome of Portunus trituberculatus and its Hox gene families provides insights of decapod evolution.</title>
        <authorList>
            <person name="Jeong J.-H."/>
            <person name="Song I."/>
            <person name="Kim S."/>
            <person name="Choi T."/>
            <person name="Kim D."/>
            <person name="Ryu S."/>
            <person name="Kim W."/>
        </authorList>
    </citation>
    <scope>NUCLEOTIDE SEQUENCE [LARGE SCALE GENOMIC DNA]</scope>
    <source>
        <tissue evidence="4">Muscle</tissue>
    </source>
</reference>
<name>A0A5B7KBV1_PORTR</name>
<dbReference type="SUPFAM" id="SSF50494">
    <property type="entry name" value="Trypsin-like serine proteases"/>
    <property type="match status" value="1"/>
</dbReference>
<evidence type="ECO:0000259" key="3">
    <source>
        <dbReference type="PROSITE" id="PS50240"/>
    </source>
</evidence>
<dbReference type="PANTHER" id="PTHR24253:SF176">
    <property type="entry name" value="CORIN, ISOFORM B"/>
    <property type="match status" value="1"/>
</dbReference>
<dbReference type="AlphaFoldDB" id="A0A5B7KBV1"/>
<dbReference type="InterPro" id="IPR033116">
    <property type="entry name" value="TRYPSIN_SER"/>
</dbReference>
<evidence type="ECO:0000313" key="5">
    <source>
        <dbReference type="Proteomes" id="UP000324222"/>
    </source>
</evidence>
<protein>
    <submittedName>
        <fullName evidence="4">Plasma kallikrein</fullName>
    </submittedName>
</protein>
<dbReference type="PROSITE" id="PS50240">
    <property type="entry name" value="TRYPSIN_DOM"/>
    <property type="match status" value="1"/>
</dbReference>
<dbReference type="GO" id="GO:0004252">
    <property type="term" value="F:serine-type endopeptidase activity"/>
    <property type="evidence" value="ECO:0007669"/>
    <property type="project" value="InterPro"/>
</dbReference>
<dbReference type="GO" id="GO:0006508">
    <property type="term" value="P:proteolysis"/>
    <property type="evidence" value="ECO:0007669"/>
    <property type="project" value="InterPro"/>
</dbReference>
<dbReference type="PANTHER" id="PTHR24253">
    <property type="entry name" value="TRANSMEMBRANE PROTEASE SERINE"/>
    <property type="match status" value="1"/>
</dbReference>
<dbReference type="EMBL" id="VSRR010140573">
    <property type="protein sequence ID" value="MPD04326.1"/>
    <property type="molecule type" value="Genomic_DNA"/>
</dbReference>
<organism evidence="4 5">
    <name type="scientific">Portunus trituberculatus</name>
    <name type="common">Swimming crab</name>
    <name type="synonym">Neptunus trituberculatus</name>
    <dbReference type="NCBI Taxonomy" id="210409"/>
    <lineage>
        <taxon>Eukaryota</taxon>
        <taxon>Metazoa</taxon>
        <taxon>Ecdysozoa</taxon>
        <taxon>Arthropoda</taxon>
        <taxon>Crustacea</taxon>
        <taxon>Multicrustacea</taxon>
        <taxon>Malacostraca</taxon>
        <taxon>Eumalacostraca</taxon>
        <taxon>Eucarida</taxon>
        <taxon>Decapoda</taxon>
        <taxon>Pleocyemata</taxon>
        <taxon>Brachyura</taxon>
        <taxon>Eubrachyura</taxon>
        <taxon>Portunoidea</taxon>
        <taxon>Portunidae</taxon>
        <taxon>Portuninae</taxon>
        <taxon>Portunus</taxon>
    </lineage>
</organism>
<evidence type="ECO:0000256" key="2">
    <source>
        <dbReference type="ARBA" id="ARBA00024195"/>
    </source>
</evidence>
<dbReference type="Pfam" id="PF00089">
    <property type="entry name" value="Trypsin"/>
    <property type="match status" value="1"/>
</dbReference>
<keyword evidence="1" id="KW-1015">Disulfide bond</keyword>
<dbReference type="OrthoDB" id="6382431at2759"/>
<keyword evidence="5" id="KW-1185">Reference proteome</keyword>
<accession>A0A5B7KBV1</accession>
<dbReference type="InterPro" id="IPR001254">
    <property type="entry name" value="Trypsin_dom"/>
</dbReference>
<comment type="caution">
    <text evidence="4">The sequence shown here is derived from an EMBL/GenBank/DDBJ whole genome shotgun (WGS) entry which is preliminary data.</text>
</comment>
<evidence type="ECO:0000256" key="1">
    <source>
        <dbReference type="ARBA" id="ARBA00023157"/>
    </source>
</evidence>
<dbReference type="Proteomes" id="UP000324222">
    <property type="component" value="Unassembled WGS sequence"/>
</dbReference>
<dbReference type="InterPro" id="IPR009003">
    <property type="entry name" value="Peptidase_S1_PA"/>
</dbReference>
<sequence length="96" mass="10835">MKVGVDLITNEECQLMYNEKGYTITDNMICTYTQNKDACQGDSGGPLVRQTSDGMWVLIGIVSFGYKCAHNLSPGVFTKVEVYKDWISRNIYHLNC</sequence>
<proteinExistence type="inferred from homology"/>
<evidence type="ECO:0000313" key="4">
    <source>
        <dbReference type="EMBL" id="MPD04326.1"/>
    </source>
</evidence>
<dbReference type="InterPro" id="IPR043504">
    <property type="entry name" value="Peptidase_S1_PA_chymotrypsin"/>
</dbReference>
<dbReference type="Gene3D" id="2.40.10.10">
    <property type="entry name" value="Trypsin-like serine proteases"/>
    <property type="match status" value="1"/>
</dbReference>
<dbReference type="PROSITE" id="PS00135">
    <property type="entry name" value="TRYPSIN_SER"/>
    <property type="match status" value="1"/>
</dbReference>